<dbReference type="InterPro" id="IPR012337">
    <property type="entry name" value="RNaseH-like_sf"/>
</dbReference>
<gene>
    <name evidence="3" type="ORF">CLF_103574</name>
</gene>
<feature type="domain" description="Integrase zinc-binding" evidence="2">
    <location>
        <begin position="242"/>
        <end position="278"/>
    </location>
</feature>
<feature type="compositionally biased region" description="Basic and acidic residues" evidence="1">
    <location>
        <begin position="472"/>
        <end position="482"/>
    </location>
</feature>
<dbReference type="Pfam" id="PF17921">
    <property type="entry name" value="Integrase_H2C2"/>
    <property type="match status" value="1"/>
</dbReference>
<dbReference type="EMBL" id="DF142984">
    <property type="protein sequence ID" value="GAA49768.1"/>
    <property type="molecule type" value="Genomic_DNA"/>
</dbReference>
<dbReference type="InterPro" id="IPR036397">
    <property type="entry name" value="RNaseH_sf"/>
</dbReference>
<organism evidence="3 4">
    <name type="scientific">Clonorchis sinensis</name>
    <name type="common">Chinese liver fluke</name>
    <dbReference type="NCBI Taxonomy" id="79923"/>
    <lineage>
        <taxon>Eukaryota</taxon>
        <taxon>Metazoa</taxon>
        <taxon>Spiralia</taxon>
        <taxon>Lophotrochozoa</taxon>
        <taxon>Platyhelminthes</taxon>
        <taxon>Trematoda</taxon>
        <taxon>Digenea</taxon>
        <taxon>Opisthorchiida</taxon>
        <taxon>Opisthorchiata</taxon>
        <taxon>Opisthorchiidae</taxon>
        <taxon>Clonorchis</taxon>
    </lineage>
</organism>
<evidence type="ECO:0000259" key="2">
    <source>
        <dbReference type="Pfam" id="PF17921"/>
    </source>
</evidence>
<keyword evidence="4" id="KW-1185">Reference proteome</keyword>
<accession>G7Y9Y4</accession>
<dbReference type="PANTHER" id="PTHR47266">
    <property type="entry name" value="ENDONUCLEASE-RELATED"/>
    <property type="match status" value="1"/>
</dbReference>
<dbReference type="Proteomes" id="UP000008909">
    <property type="component" value="Unassembled WGS sequence"/>
</dbReference>
<feature type="compositionally biased region" description="Basic and acidic residues" evidence="1">
    <location>
        <begin position="494"/>
        <end position="503"/>
    </location>
</feature>
<dbReference type="Gene3D" id="1.10.340.70">
    <property type="match status" value="1"/>
</dbReference>
<evidence type="ECO:0000313" key="3">
    <source>
        <dbReference type="EMBL" id="GAA49768.1"/>
    </source>
</evidence>
<dbReference type="SUPFAM" id="SSF53098">
    <property type="entry name" value="Ribonuclease H-like"/>
    <property type="match status" value="1"/>
</dbReference>
<feature type="region of interest" description="Disordered" evidence="1">
    <location>
        <begin position="457"/>
        <end position="503"/>
    </location>
</feature>
<name>G7Y9Y4_CLOSI</name>
<sequence>MHGEKGPEDITRIDAKKDLGIWLSPNLSFSLHLEKSAQKAFAVLRMIRRTFSRITRTDFQILYGAYVRPLLEYANPVVYSGRTKDVILIERVQRAATKMVAGLKPMDYETRLVVLDLFPLEYRRLRGDLILTYALFEQGLANRFFTVDPANTRRGHDERQPLNGRSKTYPGNLGEILDPVHQGTEALAAEFDTTADRQEAMRRFKTARIAPGCDPTVFFAGLQQSLDRALPGLDGARMYGTAGCTKTYDLLRQRAYWPGMRSEVMDYVVSCKRCQLMKGDTTGATRPMEPIPVSEIGELWSVDVMGPFPVTTSGNQYFVIMTEHLSRWIEAAAVPNQRATTISGVPTTGKSPFMLMYGRHPRLPVDQEIGLWPTTRLSPEELDEERRKARENLTAVQARTRQKTASGKARSFPIGAKVKWKDHQNPGRSGLGSRKLGSRWQGPFVVTDRRGNVYTIQDGRGSKRVNGTQLRKWHDTPEERPSRPAAGADLTEENEQRWHADDL</sequence>
<evidence type="ECO:0000313" key="4">
    <source>
        <dbReference type="Proteomes" id="UP000008909"/>
    </source>
</evidence>
<dbReference type="InterPro" id="IPR052160">
    <property type="entry name" value="Gypsy_RT_Integrase-like"/>
</dbReference>
<dbReference type="AlphaFoldDB" id="G7Y9Y4"/>
<reference key="2">
    <citation type="submission" date="2011-10" db="EMBL/GenBank/DDBJ databases">
        <title>The genome and transcriptome sequence of Clonorchis sinensis provide insights into the carcinogenic liver fluke.</title>
        <authorList>
            <person name="Wang X."/>
            <person name="Huang Y."/>
            <person name="Chen W."/>
            <person name="Liu H."/>
            <person name="Guo L."/>
            <person name="Chen Y."/>
            <person name="Luo F."/>
            <person name="Zhou W."/>
            <person name="Sun J."/>
            <person name="Mao Q."/>
            <person name="Liang P."/>
            <person name="Zhou C."/>
            <person name="Tian Y."/>
            <person name="Men J."/>
            <person name="Lv X."/>
            <person name="Huang L."/>
            <person name="Zhou J."/>
            <person name="Hu Y."/>
            <person name="Li R."/>
            <person name="Zhang F."/>
            <person name="Lei H."/>
            <person name="Li X."/>
            <person name="Hu X."/>
            <person name="Liang C."/>
            <person name="Xu J."/>
            <person name="Wu Z."/>
            <person name="Yu X."/>
        </authorList>
    </citation>
    <scope>NUCLEOTIDE SEQUENCE</scope>
    <source>
        <strain>Henan</strain>
    </source>
</reference>
<proteinExistence type="predicted"/>
<dbReference type="Gene3D" id="3.30.420.10">
    <property type="entry name" value="Ribonuclease H-like superfamily/Ribonuclease H"/>
    <property type="match status" value="1"/>
</dbReference>
<protein>
    <submittedName>
        <fullName evidence="3">Gypsy retrotransposon integrase-like protein 1</fullName>
    </submittedName>
</protein>
<evidence type="ECO:0000256" key="1">
    <source>
        <dbReference type="SAM" id="MobiDB-lite"/>
    </source>
</evidence>
<dbReference type="InterPro" id="IPR041588">
    <property type="entry name" value="Integrase_H2C2"/>
</dbReference>
<reference evidence="3" key="1">
    <citation type="journal article" date="2011" name="Genome Biol.">
        <title>The draft genome of the carcinogenic human liver fluke Clonorchis sinensis.</title>
        <authorList>
            <person name="Wang X."/>
            <person name="Chen W."/>
            <person name="Huang Y."/>
            <person name="Sun J."/>
            <person name="Men J."/>
            <person name="Liu H."/>
            <person name="Luo F."/>
            <person name="Guo L."/>
            <person name="Lv X."/>
            <person name="Deng C."/>
            <person name="Zhou C."/>
            <person name="Fan Y."/>
            <person name="Li X."/>
            <person name="Huang L."/>
            <person name="Hu Y."/>
            <person name="Liang C."/>
            <person name="Hu X."/>
            <person name="Xu J."/>
            <person name="Yu X."/>
        </authorList>
    </citation>
    <scope>NUCLEOTIDE SEQUENCE [LARGE SCALE GENOMIC DNA]</scope>
    <source>
        <strain evidence="3">Henan</strain>
    </source>
</reference>
<dbReference type="GO" id="GO:0003676">
    <property type="term" value="F:nucleic acid binding"/>
    <property type="evidence" value="ECO:0007669"/>
    <property type="project" value="InterPro"/>
</dbReference>